<feature type="region of interest" description="Disordered" evidence="5">
    <location>
        <begin position="38"/>
        <end position="147"/>
    </location>
</feature>
<comment type="caution">
    <text evidence="7">The sequence shown here is derived from an EMBL/GenBank/DDBJ whole genome shotgun (WGS) entry which is preliminary data.</text>
</comment>
<evidence type="ECO:0000313" key="7">
    <source>
        <dbReference type="EMBL" id="KAK7468971.1"/>
    </source>
</evidence>
<sequence>MLDADDQMEMEALFDGTSSFHLGQSTESPAAILAHFYTRSPRSPYPPPPSSVLEMESSWNVASSDSSSAASPEVFEPMDWSSSTPPSSAPSSYSSPPASSPGTTFDCSTNAFQSSPSYDLSASPSYSSPSVSSGSIQLAAPETNPASNPDMNLILDIMLSEAKLTVGSEASDQAAKRRRRKDPEHRCKLPYCPRKFTEKHNLEKHMDVHNGVRQRCRCGQSFANKDTLRRHERKKHAG</sequence>
<evidence type="ECO:0000256" key="3">
    <source>
        <dbReference type="ARBA" id="ARBA00022833"/>
    </source>
</evidence>
<keyword evidence="8" id="KW-1185">Reference proteome</keyword>
<keyword evidence="2 4" id="KW-0863">Zinc-finger</keyword>
<evidence type="ECO:0000256" key="4">
    <source>
        <dbReference type="PROSITE-ProRule" id="PRU00042"/>
    </source>
</evidence>
<dbReference type="EMBL" id="JBANRG010000003">
    <property type="protein sequence ID" value="KAK7468971.1"/>
    <property type="molecule type" value="Genomic_DNA"/>
</dbReference>
<evidence type="ECO:0000256" key="2">
    <source>
        <dbReference type="ARBA" id="ARBA00022771"/>
    </source>
</evidence>
<dbReference type="SUPFAM" id="SSF57667">
    <property type="entry name" value="beta-beta-alpha zinc fingers"/>
    <property type="match status" value="1"/>
</dbReference>
<dbReference type="Gene3D" id="3.30.160.60">
    <property type="entry name" value="Classic Zinc Finger"/>
    <property type="match status" value="1"/>
</dbReference>
<feature type="compositionally biased region" description="Low complexity" evidence="5">
    <location>
        <begin position="114"/>
        <end position="135"/>
    </location>
</feature>
<reference evidence="7 8" key="1">
    <citation type="submission" date="2024-01" db="EMBL/GenBank/DDBJ databases">
        <title>A draft genome for the cacao thread blight pathogen Marasmiellus scandens.</title>
        <authorList>
            <person name="Baruah I.K."/>
            <person name="Leung J."/>
            <person name="Bukari Y."/>
            <person name="Amoako-Attah I."/>
            <person name="Meinhardt L.W."/>
            <person name="Bailey B.A."/>
            <person name="Cohen S.P."/>
        </authorList>
    </citation>
    <scope>NUCLEOTIDE SEQUENCE [LARGE SCALE GENOMIC DNA]</scope>
    <source>
        <strain evidence="7 8">GH-19</strain>
    </source>
</reference>
<keyword evidence="1" id="KW-0479">Metal-binding</keyword>
<dbReference type="InterPro" id="IPR036236">
    <property type="entry name" value="Znf_C2H2_sf"/>
</dbReference>
<dbReference type="SMART" id="SM00355">
    <property type="entry name" value="ZnF_C2H2"/>
    <property type="match status" value="2"/>
</dbReference>
<dbReference type="PANTHER" id="PTHR23235">
    <property type="entry name" value="KRUEPPEL-LIKE TRANSCRIPTION FACTOR"/>
    <property type="match status" value="1"/>
</dbReference>
<evidence type="ECO:0000313" key="8">
    <source>
        <dbReference type="Proteomes" id="UP001498398"/>
    </source>
</evidence>
<organism evidence="7 8">
    <name type="scientific">Marasmiellus scandens</name>
    <dbReference type="NCBI Taxonomy" id="2682957"/>
    <lineage>
        <taxon>Eukaryota</taxon>
        <taxon>Fungi</taxon>
        <taxon>Dikarya</taxon>
        <taxon>Basidiomycota</taxon>
        <taxon>Agaricomycotina</taxon>
        <taxon>Agaricomycetes</taxon>
        <taxon>Agaricomycetidae</taxon>
        <taxon>Agaricales</taxon>
        <taxon>Marasmiineae</taxon>
        <taxon>Omphalotaceae</taxon>
        <taxon>Marasmiellus</taxon>
    </lineage>
</organism>
<dbReference type="InterPro" id="IPR013087">
    <property type="entry name" value="Znf_C2H2_type"/>
</dbReference>
<feature type="compositionally biased region" description="Polar residues" evidence="5">
    <location>
        <begin position="102"/>
        <end position="113"/>
    </location>
</feature>
<dbReference type="PROSITE" id="PS50157">
    <property type="entry name" value="ZINC_FINGER_C2H2_2"/>
    <property type="match status" value="2"/>
</dbReference>
<feature type="compositionally biased region" description="Low complexity" evidence="5">
    <location>
        <begin position="81"/>
        <end position="101"/>
    </location>
</feature>
<protein>
    <recommendedName>
        <fullName evidence="6">C2H2-type domain-containing protein</fullName>
    </recommendedName>
</protein>
<dbReference type="PROSITE" id="PS00028">
    <property type="entry name" value="ZINC_FINGER_C2H2_1"/>
    <property type="match status" value="1"/>
</dbReference>
<proteinExistence type="predicted"/>
<name>A0ABR1K045_9AGAR</name>
<evidence type="ECO:0000256" key="1">
    <source>
        <dbReference type="ARBA" id="ARBA00022723"/>
    </source>
</evidence>
<evidence type="ECO:0000256" key="5">
    <source>
        <dbReference type="SAM" id="MobiDB-lite"/>
    </source>
</evidence>
<feature type="region of interest" description="Disordered" evidence="5">
    <location>
        <begin position="167"/>
        <end position="186"/>
    </location>
</feature>
<dbReference type="PANTHER" id="PTHR23235:SF120">
    <property type="entry name" value="KRUPPEL-LIKE FACTOR 15"/>
    <property type="match status" value="1"/>
</dbReference>
<feature type="domain" description="C2H2-type" evidence="6">
    <location>
        <begin position="185"/>
        <end position="214"/>
    </location>
</feature>
<evidence type="ECO:0000259" key="6">
    <source>
        <dbReference type="PROSITE" id="PS50157"/>
    </source>
</evidence>
<accession>A0ABR1K045</accession>
<dbReference type="Proteomes" id="UP001498398">
    <property type="component" value="Unassembled WGS sequence"/>
</dbReference>
<feature type="domain" description="C2H2-type" evidence="6">
    <location>
        <begin position="218"/>
        <end position="238"/>
    </location>
</feature>
<dbReference type="Pfam" id="PF00096">
    <property type="entry name" value="zf-C2H2"/>
    <property type="match status" value="2"/>
</dbReference>
<gene>
    <name evidence="7" type="ORF">VKT23_003470</name>
</gene>
<feature type="compositionally biased region" description="Low complexity" evidence="5">
    <location>
        <begin position="57"/>
        <end position="71"/>
    </location>
</feature>
<keyword evidence="3" id="KW-0862">Zinc</keyword>